<protein>
    <submittedName>
        <fullName evidence="3">Uncharacterized protein</fullName>
    </submittedName>
</protein>
<evidence type="ECO:0000313" key="4">
    <source>
        <dbReference type="Proteomes" id="UP000239010"/>
    </source>
</evidence>
<reference evidence="3 4" key="1">
    <citation type="submission" date="2017-11" db="EMBL/GenBank/DDBJ databases">
        <title>Genome sequence of Entomoplasma ellychniae ELCN-1 (ATCC 43707).</title>
        <authorList>
            <person name="Lo W.-S."/>
            <person name="Gasparich G.E."/>
            <person name="Kuo C.-H."/>
        </authorList>
    </citation>
    <scope>NUCLEOTIDE SEQUENCE [LARGE SCALE GENOMIC DNA]</scope>
    <source>
        <strain evidence="3 4">ELCN-1</strain>
    </source>
</reference>
<gene>
    <name evidence="1" type="ORF">EELLY_v1c00230</name>
    <name evidence="2" type="ORF">EELLY_v1c02990</name>
    <name evidence="3" type="ORF">EELLY_v1c03700</name>
</gene>
<evidence type="ECO:0000313" key="3">
    <source>
        <dbReference type="EMBL" id="PPE04690.1"/>
    </source>
</evidence>
<dbReference type="EMBL" id="PHND01000001">
    <property type="protein sequence ID" value="PPE04349.1"/>
    <property type="molecule type" value="Genomic_DNA"/>
</dbReference>
<dbReference type="Proteomes" id="UP000239010">
    <property type="component" value="Unassembled WGS sequence"/>
</dbReference>
<evidence type="ECO:0000313" key="1">
    <source>
        <dbReference type="EMBL" id="PPE04349.1"/>
    </source>
</evidence>
<keyword evidence="4" id="KW-1185">Reference proteome</keyword>
<comment type="caution">
    <text evidence="3">The sequence shown here is derived from an EMBL/GenBank/DDBJ whole genome shotgun (WGS) entry which is preliminary data.</text>
</comment>
<evidence type="ECO:0000313" key="2">
    <source>
        <dbReference type="EMBL" id="PPE04619.1"/>
    </source>
</evidence>
<dbReference type="EMBL" id="PHND01000001">
    <property type="protein sequence ID" value="PPE04619.1"/>
    <property type="molecule type" value="Genomic_DNA"/>
</dbReference>
<dbReference type="AlphaFoldDB" id="A0A8E2QZF2"/>
<sequence length="201" mass="23563">MSEVKNNKIENPIQNKSLPKRNHLNIRFNTDEAQEIVYEYDRFLEQKILEHKNSKKRTPKPKTNDFYIRALIRGMKYDLFDNKTDEIANIAAKAVTKVIQQNNQEITVRQNLQTAFIAGNMDYLKELLNYIVPILQGLNYEYFDATIDKETGFIKNDFFKTPVGFENQEISTQNKWKNKIRKDSSSTNLKDVLFGKGNEDD</sequence>
<name>A0A8E2QZF2_9MOLU</name>
<organism evidence="3 4">
    <name type="scientific">Entomoplasma ellychniae</name>
    <dbReference type="NCBI Taxonomy" id="2114"/>
    <lineage>
        <taxon>Bacteria</taxon>
        <taxon>Bacillati</taxon>
        <taxon>Mycoplasmatota</taxon>
        <taxon>Mollicutes</taxon>
        <taxon>Entomoplasmatales</taxon>
        <taxon>Entomoplasmataceae</taxon>
        <taxon>Entomoplasma</taxon>
    </lineage>
</organism>
<proteinExistence type="predicted"/>
<accession>A0A8E2QZF2</accession>
<dbReference type="EMBL" id="PHND01000001">
    <property type="protein sequence ID" value="PPE04690.1"/>
    <property type="molecule type" value="Genomic_DNA"/>
</dbReference>
<dbReference type="RefSeq" id="WP_104205506.1">
    <property type="nucleotide sequence ID" value="NZ_PHND01000001.1"/>
</dbReference>